<dbReference type="InterPro" id="IPR021448">
    <property type="entry name" value="DUF3098"/>
</dbReference>
<name>A0A4R4E5A1_9BACT</name>
<comment type="caution">
    <text evidence="2">The sequence shown here is derived from an EMBL/GenBank/DDBJ whole genome shotgun (WGS) entry which is preliminary data.</text>
</comment>
<reference evidence="2 3" key="1">
    <citation type="submission" date="2019-03" db="EMBL/GenBank/DDBJ databases">
        <authorList>
            <person name="Kim M.K.M."/>
        </authorList>
    </citation>
    <scope>NUCLEOTIDE SEQUENCE [LARGE SCALE GENOMIC DNA]</scope>
    <source>
        <strain evidence="2 3">17J68-15</strain>
    </source>
</reference>
<keyword evidence="3" id="KW-1185">Reference proteome</keyword>
<evidence type="ECO:0000313" key="2">
    <source>
        <dbReference type="EMBL" id="TCZ74806.1"/>
    </source>
</evidence>
<organism evidence="2 3">
    <name type="scientific">Flaviaesturariibacter aridisoli</name>
    <dbReference type="NCBI Taxonomy" id="2545761"/>
    <lineage>
        <taxon>Bacteria</taxon>
        <taxon>Pseudomonadati</taxon>
        <taxon>Bacteroidota</taxon>
        <taxon>Chitinophagia</taxon>
        <taxon>Chitinophagales</taxon>
        <taxon>Chitinophagaceae</taxon>
        <taxon>Flaviaestuariibacter</taxon>
    </lineage>
</organism>
<keyword evidence="1" id="KW-0472">Membrane</keyword>
<evidence type="ECO:0000313" key="3">
    <source>
        <dbReference type="Proteomes" id="UP000295164"/>
    </source>
</evidence>
<proteinExistence type="predicted"/>
<accession>A0A4R4E5A1</accession>
<gene>
    <name evidence="2" type="ORF">E0486_00445</name>
</gene>
<dbReference type="Proteomes" id="UP000295164">
    <property type="component" value="Unassembled WGS sequence"/>
</dbReference>
<protein>
    <submittedName>
        <fullName evidence="2">DUF3098 domain-containing protein</fullName>
    </submittedName>
</protein>
<dbReference type="Pfam" id="PF11297">
    <property type="entry name" value="DUF3098"/>
    <property type="match status" value="1"/>
</dbReference>
<dbReference type="RefSeq" id="WP_131850162.1">
    <property type="nucleotide sequence ID" value="NZ_SKFH01000001.1"/>
</dbReference>
<sequence>MATTIRRSKTAREELRLSDKPLFGRDNLLWMGIGAAVIILGFVLMAGGGSKDPNTFNATEVYSKTRITVAPIVILVGLVIEIYALFRRPRKSDPAA</sequence>
<dbReference type="AlphaFoldDB" id="A0A4R4E5A1"/>
<dbReference type="OrthoDB" id="963379at2"/>
<evidence type="ECO:0000256" key="1">
    <source>
        <dbReference type="SAM" id="Phobius"/>
    </source>
</evidence>
<feature type="transmembrane region" description="Helical" evidence="1">
    <location>
        <begin position="67"/>
        <end position="86"/>
    </location>
</feature>
<feature type="transmembrane region" description="Helical" evidence="1">
    <location>
        <begin position="28"/>
        <end position="47"/>
    </location>
</feature>
<dbReference type="EMBL" id="SKFH01000001">
    <property type="protein sequence ID" value="TCZ74806.1"/>
    <property type="molecule type" value="Genomic_DNA"/>
</dbReference>
<keyword evidence="1" id="KW-1133">Transmembrane helix</keyword>
<keyword evidence="1" id="KW-0812">Transmembrane</keyword>